<dbReference type="EMBL" id="CVRI01000015">
    <property type="protein sequence ID" value="CRK90012.1"/>
    <property type="molecule type" value="Genomic_DNA"/>
</dbReference>
<sequence>MNHKTKIDMEKTGDDQSLDILQCSEITAAVVVLLNSHRNKKQHKLTSDARKKRKSMKPQN</sequence>
<accession>A0A1J1HRJ2</accession>
<dbReference type="Proteomes" id="UP000183832">
    <property type="component" value="Unassembled WGS sequence"/>
</dbReference>
<gene>
    <name evidence="2" type="ORF">CLUMA_CG003739</name>
</gene>
<evidence type="ECO:0000313" key="3">
    <source>
        <dbReference type="Proteomes" id="UP000183832"/>
    </source>
</evidence>
<feature type="region of interest" description="Disordered" evidence="1">
    <location>
        <begin position="38"/>
        <end position="60"/>
    </location>
</feature>
<name>A0A1J1HRJ2_9DIPT</name>
<dbReference type="OrthoDB" id="26203at2759"/>
<proteinExistence type="predicted"/>
<protein>
    <submittedName>
        <fullName evidence="2">CLUMA_CG003739, isoform A</fullName>
    </submittedName>
</protein>
<evidence type="ECO:0000313" key="2">
    <source>
        <dbReference type="EMBL" id="CRK90012.1"/>
    </source>
</evidence>
<keyword evidence="3" id="KW-1185">Reference proteome</keyword>
<dbReference type="AlphaFoldDB" id="A0A1J1HRJ2"/>
<evidence type="ECO:0000256" key="1">
    <source>
        <dbReference type="SAM" id="MobiDB-lite"/>
    </source>
</evidence>
<reference evidence="2 3" key="1">
    <citation type="submission" date="2015-04" db="EMBL/GenBank/DDBJ databases">
        <authorList>
            <person name="Syromyatnikov M.Y."/>
            <person name="Popov V.N."/>
        </authorList>
    </citation>
    <scope>NUCLEOTIDE SEQUENCE [LARGE SCALE GENOMIC DNA]</scope>
</reference>
<organism evidence="2 3">
    <name type="scientific">Clunio marinus</name>
    <dbReference type="NCBI Taxonomy" id="568069"/>
    <lineage>
        <taxon>Eukaryota</taxon>
        <taxon>Metazoa</taxon>
        <taxon>Ecdysozoa</taxon>
        <taxon>Arthropoda</taxon>
        <taxon>Hexapoda</taxon>
        <taxon>Insecta</taxon>
        <taxon>Pterygota</taxon>
        <taxon>Neoptera</taxon>
        <taxon>Endopterygota</taxon>
        <taxon>Diptera</taxon>
        <taxon>Nematocera</taxon>
        <taxon>Chironomoidea</taxon>
        <taxon>Chironomidae</taxon>
        <taxon>Clunio</taxon>
    </lineage>
</organism>